<reference evidence="3" key="1">
    <citation type="submission" date="2022-02" db="EMBL/GenBank/DDBJ databases">
        <authorList>
            <person name="Henning P.M."/>
            <person name="McCubbin A.G."/>
            <person name="Shore J.S."/>
        </authorList>
    </citation>
    <scope>NUCLEOTIDE SEQUENCE</scope>
    <source>
        <strain evidence="3">F60SS</strain>
        <tissue evidence="3">Leaves</tissue>
    </source>
</reference>
<dbReference type="AlphaFoldDB" id="A0A9Q0EXV0"/>
<proteinExistence type="predicted"/>
<dbReference type="PANTHER" id="PTHR31286:SF180">
    <property type="entry name" value="OS10G0362600 PROTEIN"/>
    <property type="match status" value="1"/>
</dbReference>
<dbReference type="Proteomes" id="UP001141552">
    <property type="component" value="Unassembled WGS sequence"/>
</dbReference>
<evidence type="ECO:0000256" key="1">
    <source>
        <dbReference type="SAM" id="MobiDB-lite"/>
    </source>
</evidence>
<dbReference type="InterPro" id="IPR025558">
    <property type="entry name" value="DUF4283"/>
</dbReference>
<dbReference type="EMBL" id="JAKUCV010007843">
    <property type="protein sequence ID" value="KAJ4821830.1"/>
    <property type="molecule type" value="Genomic_DNA"/>
</dbReference>
<protein>
    <recommendedName>
        <fullName evidence="2">DUF4283 domain-containing protein</fullName>
    </recommendedName>
</protein>
<dbReference type="OrthoDB" id="1751344at2759"/>
<feature type="region of interest" description="Disordered" evidence="1">
    <location>
        <begin position="500"/>
        <end position="527"/>
    </location>
</feature>
<organism evidence="3 4">
    <name type="scientific">Turnera subulata</name>
    <dbReference type="NCBI Taxonomy" id="218843"/>
    <lineage>
        <taxon>Eukaryota</taxon>
        <taxon>Viridiplantae</taxon>
        <taxon>Streptophyta</taxon>
        <taxon>Embryophyta</taxon>
        <taxon>Tracheophyta</taxon>
        <taxon>Spermatophyta</taxon>
        <taxon>Magnoliopsida</taxon>
        <taxon>eudicotyledons</taxon>
        <taxon>Gunneridae</taxon>
        <taxon>Pentapetalae</taxon>
        <taxon>rosids</taxon>
        <taxon>fabids</taxon>
        <taxon>Malpighiales</taxon>
        <taxon>Passifloraceae</taxon>
        <taxon>Turnera</taxon>
    </lineage>
</organism>
<dbReference type="PANTHER" id="PTHR31286">
    <property type="entry name" value="GLYCINE-RICH CELL WALL STRUCTURAL PROTEIN 1.8-LIKE"/>
    <property type="match status" value="1"/>
</dbReference>
<evidence type="ECO:0000259" key="2">
    <source>
        <dbReference type="Pfam" id="PF14111"/>
    </source>
</evidence>
<feature type="domain" description="DUF4283" evidence="2">
    <location>
        <begin position="168"/>
        <end position="247"/>
    </location>
</feature>
<sequence length="527" mass="56786">MAPSPLYDAGGFVRERSSMVMDLGKLVLPKPNSSTIQRLKGKSVASIQQPVSFAMDNPVTLPPLVATSSPSNAGISKQLAPAPVINSGAAVSAPIIAASLEPLGISKLVRHSVPVSSTPTLQSIGNHTSWSKVVSTTTPQLSFMEPIFNNDCSTLCIPPELLEIGRKKYQLCLIGQFVGNAPKIGFIHTILNKLWGRDGSITVSAYQDGLFLFQFPNEAAYTRALSRGPWHVGGVPLMLWPWTSSFKKMDLTSAIFPVWIKLKHVPLELLTTEGLSYLASALGTPLHADQDCSKIFKSDCANICVRMDFSKPLLNELKLDINGENVIINVAYSWKPPLCDICKNWGHHALACTVKRTEKKWVQKTASVIPAHVTSTAEVEASLNAFIDASIIDKNLIPTTIHDALSTSQDPIPKSLESHVTDDPAVIAVHEVPKSVPLCSDPISSPHSKLEVLPSVSELPSDPAVIVVNKASKSIPLCSEPISSSQSKVEVLPSIFELPSVPSPKKTRNSPVKKPQQPVSCCCGNML</sequence>
<accession>A0A9Q0EXV0</accession>
<dbReference type="Pfam" id="PF14111">
    <property type="entry name" value="DUF4283"/>
    <property type="match status" value="1"/>
</dbReference>
<evidence type="ECO:0000313" key="3">
    <source>
        <dbReference type="EMBL" id="KAJ4821830.1"/>
    </source>
</evidence>
<dbReference type="InterPro" id="IPR040256">
    <property type="entry name" value="At4g02000-like"/>
</dbReference>
<keyword evidence="4" id="KW-1185">Reference proteome</keyword>
<gene>
    <name evidence="3" type="ORF">Tsubulata_043996</name>
</gene>
<evidence type="ECO:0000313" key="4">
    <source>
        <dbReference type="Proteomes" id="UP001141552"/>
    </source>
</evidence>
<reference evidence="3" key="2">
    <citation type="journal article" date="2023" name="Plants (Basel)">
        <title>Annotation of the Turnera subulata (Passifloraceae) Draft Genome Reveals the S-Locus Evolved after the Divergence of Turneroideae from Passifloroideae in a Stepwise Manner.</title>
        <authorList>
            <person name="Henning P.M."/>
            <person name="Roalson E.H."/>
            <person name="Mir W."/>
            <person name="McCubbin A.G."/>
            <person name="Shore J.S."/>
        </authorList>
    </citation>
    <scope>NUCLEOTIDE SEQUENCE</scope>
    <source>
        <strain evidence="3">F60SS</strain>
    </source>
</reference>
<comment type="caution">
    <text evidence="3">The sequence shown here is derived from an EMBL/GenBank/DDBJ whole genome shotgun (WGS) entry which is preliminary data.</text>
</comment>
<name>A0A9Q0EXV0_9ROSI</name>